<keyword evidence="2" id="KW-0808">Transferase</keyword>
<dbReference type="InterPro" id="IPR002123">
    <property type="entry name" value="Plipid/glycerol_acylTrfase"/>
</dbReference>
<evidence type="ECO:0000256" key="1">
    <source>
        <dbReference type="ARBA" id="ARBA00005189"/>
    </source>
</evidence>
<dbReference type="EMBL" id="BAABBN010000004">
    <property type="protein sequence ID" value="GAA3919802.1"/>
    <property type="molecule type" value="Genomic_DNA"/>
</dbReference>
<organism evidence="5 6">
    <name type="scientific">Litoribacillus peritrichatus</name>
    <dbReference type="NCBI Taxonomy" id="718191"/>
    <lineage>
        <taxon>Bacteria</taxon>
        <taxon>Pseudomonadati</taxon>
        <taxon>Pseudomonadota</taxon>
        <taxon>Gammaproteobacteria</taxon>
        <taxon>Oceanospirillales</taxon>
        <taxon>Oceanospirillaceae</taxon>
        <taxon>Litoribacillus</taxon>
    </lineage>
</organism>
<dbReference type="PANTHER" id="PTHR10434:SF9">
    <property type="entry name" value="PHOSPHOLIPID_GLYCEROL ACYLTRANSFERASE DOMAIN-CONTAINING PROTEIN"/>
    <property type="match status" value="1"/>
</dbReference>
<proteinExistence type="predicted"/>
<comment type="caution">
    <text evidence="5">The sequence shown here is derived from an EMBL/GenBank/DDBJ whole genome shotgun (WGS) entry which is preliminary data.</text>
</comment>
<accession>A0ABP7MCG7</accession>
<dbReference type="GO" id="GO:0016746">
    <property type="term" value="F:acyltransferase activity"/>
    <property type="evidence" value="ECO:0007669"/>
    <property type="project" value="UniProtKB-KW"/>
</dbReference>
<evidence type="ECO:0000256" key="2">
    <source>
        <dbReference type="ARBA" id="ARBA00022679"/>
    </source>
</evidence>
<name>A0ABP7MCG7_9GAMM</name>
<sequence length="194" mass="21959">MRRTIYNTPIVRQVFWVLSWIGIKLSGWKIVGTPPKEKKFILVAVPHTSNWDFPITLAMSFLLGFRLNWMGKDTLFKGPMGPVMRWLGGISVDRSKSNNLVQQIIDDISQLEQCALAIPPEGTRSRTERWKTGFYYIATGADLPIGLAYLDYKNKEGGFGPTFYPTGDIDKDIAEMQKFYKGISGKRADQCAND</sequence>
<dbReference type="Proteomes" id="UP001501565">
    <property type="component" value="Unassembled WGS sequence"/>
</dbReference>
<dbReference type="CDD" id="cd07988">
    <property type="entry name" value="LPLAT_ABO13168-like"/>
    <property type="match status" value="1"/>
</dbReference>
<reference evidence="6" key="1">
    <citation type="journal article" date="2019" name="Int. J. Syst. Evol. Microbiol.">
        <title>The Global Catalogue of Microorganisms (GCM) 10K type strain sequencing project: providing services to taxonomists for standard genome sequencing and annotation.</title>
        <authorList>
            <consortium name="The Broad Institute Genomics Platform"/>
            <consortium name="The Broad Institute Genome Sequencing Center for Infectious Disease"/>
            <person name="Wu L."/>
            <person name="Ma J."/>
        </authorList>
    </citation>
    <scope>NUCLEOTIDE SEQUENCE [LARGE SCALE GENOMIC DNA]</scope>
    <source>
        <strain evidence="6">JCM 17551</strain>
    </source>
</reference>
<protein>
    <submittedName>
        <fullName evidence="5">Lysophospholipid acyltransferase family protein</fullName>
    </submittedName>
</protein>
<dbReference type="Pfam" id="PF01553">
    <property type="entry name" value="Acyltransferase"/>
    <property type="match status" value="1"/>
</dbReference>
<dbReference type="RefSeq" id="WP_344796908.1">
    <property type="nucleotide sequence ID" value="NZ_BAABBN010000004.1"/>
</dbReference>
<keyword evidence="6" id="KW-1185">Reference proteome</keyword>
<evidence type="ECO:0000313" key="5">
    <source>
        <dbReference type="EMBL" id="GAA3919802.1"/>
    </source>
</evidence>
<evidence type="ECO:0000256" key="3">
    <source>
        <dbReference type="ARBA" id="ARBA00023315"/>
    </source>
</evidence>
<dbReference type="SUPFAM" id="SSF69593">
    <property type="entry name" value="Glycerol-3-phosphate (1)-acyltransferase"/>
    <property type="match status" value="1"/>
</dbReference>
<gene>
    <name evidence="5" type="ORF">GCM10022277_14120</name>
</gene>
<comment type="pathway">
    <text evidence="1">Lipid metabolism.</text>
</comment>
<keyword evidence="3 5" id="KW-0012">Acyltransferase</keyword>
<feature type="domain" description="Phospholipid/glycerol acyltransferase" evidence="4">
    <location>
        <begin position="41"/>
        <end position="150"/>
    </location>
</feature>
<dbReference type="SMART" id="SM00563">
    <property type="entry name" value="PlsC"/>
    <property type="match status" value="1"/>
</dbReference>
<dbReference type="PANTHER" id="PTHR10434">
    <property type="entry name" value="1-ACYL-SN-GLYCEROL-3-PHOSPHATE ACYLTRANSFERASE"/>
    <property type="match status" value="1"/>
</dbReference>
<evidence type="ECO:0000259" key="4">
    <source>
        <dbReference type="SMART" id="SM00563"/>
    </source>
</evidence>
<evidence type="ECO:0000313" key="6">
    <source>
        <dbReference type="Proteomes" id="UP001501565"/>
    </source>
</evidence>